<keyword evidence="1" id="KW-1133">Transmembrane helix</keyword>
<feature type="transmembrane region" description="Helical" evidence="1">
    <location>
        <begin position="6"/>
        <end position="24"/>
    </location>
</feature>
<feature type="domain" description="VWFA" evidence="2">
    <location>
        <begin position="84"/>
        <end position="277"/>
    </location>
</feature>
<dbReference type="InterPro" id="IPR036465">
    <property type="entry name" value="vWFA_dom_sf"/>
</dbReference>
<reference evidence="3 4" key="1">
    <citation type="submission" date="2018-06" db="EMBL/GenBank/DDBJ databases">
        <title>Genomic Encyclopedia of Type Strains, Phase IV (KMG-IV): sequencing the most valuable type-strain genomes for metagenomic binning, comparative biology and taxonomic classification.</title>
        <authorList>
            <person name="Goeker M."/>
        </authorList>
    </citation>
    <scope>NUCLEOTIDE SEQUENCE [LARGE SCALE GENOMIC DNA]</scope>
    <source>
        <strain evidence="3 4">DSM 25532</strain>
    </source>
</reference>
<feature type="transmembrane region" description="Helical" evidence="1">
    <location>
        <begin position="44"/>
        <end position="68"/>
    </location>
</feature>
<dbReference type="SUPFAM" id="SSF53300">
    <property type="entry name" value="vWA-like"/>
    <property type="match status" value="1"/>
</dbReference>
<dbReference type="PROSITE" id="PS50234">
    <property type="entry name" value="VWFA"/>
    <property type="match status" value="1"/>
</dbReference>
<comment type="caution">
    <text evidence="3">The sequence shown here is derived from an EMBL/GenBank/DDBJ whole genome shotgun (WGS) entry which is preliminary data.</text>
</comment>
<keyword evidence="1" id="KW-0472">Membrane</keyword>
<evidence type="ECO:0000313" key="3">
    <source>
        <dbReference type="EMBL" id="RBP45676.1"/>
    </source>
</evidence>
<dbReference type="InterPro" id="IPR002035">
    <property type="entry name" value="VWF_A"/>
</dbReference>
<proteinExistence type="predicted"/>
<dbReference type="AlphaFoldDB" id="A0A366HQA2"/>
<dbReference type="OrthoDB" id="185830at2"/>
<keyword evidence="4" id="KW-1185">Reference proteome</keyword>
<evidence type="ECO:0000256" key="1">
    <source>
        <dbReference type="SAM" id="Phobius"/>
    </source>
</evidence>
<dbReference type="RefSeq" id="WP_113957256.1">
    <property type="nucleotide sequence ID" value="NZ_QNRR01000002.1"/>
</dbReference>
<protein>
    <submittedName>
        <fullName evidence="3">Ca-activated chloride channel family protein</fullName>
    </submittedName>
</protein>
<dbReference type="EMBL" id="QNRR01000002">
    <property type="protein sequence ID" value="RBP45676.1"/>
    <property type="molecule type" value="Genomic_DNA"/>
</dbReference>
<evidence type="ECO:0000259" key="2">
    <source>
        <dbReference type="PROSITE" id="PS50234"/>
    </source>
</evidence>
<dbReference type="Pfam" id="PF13519">
    <property type="entry name" value="VWA_2"/>
    <property type="match status" value="1"/>
</dbReference>
<sequence>MTFLHPQWLALLAIPVILAFWEWVRRGQPIAVPFDHGTQRRGLILRFFVLCANCLPSVLLAIGIIFLAHPITFLPPEVERQLNNVQIVLDTSGSMAENHGSQENGRHRRFDSAMDAILQFTNYRQGDAFGLTIFSRHFIHWLPLTLDTHSFALARPFIQPNNPKLDPPSMGRHGLPDELWGITYIGKALMGATELLAQRPTGDRMIILITDGESSDIKPPLDAPIIAKLQEQGITVFGILMTNEPVEPALVGIVRATGGEVFNAATPEALKMVFDRIDQMKKVVVLEKKPQVADHYRPFFPAAIGALALGVLALFGLRFTPW</sequence>
<accession>A0A366HQA2</accession>
<dbReference type="SMART" id="SM00327">
    <property type="entry name" value="VWA"/>
    <property type="match status" value="1"/>
</dbReference>
<keyword evidence="1" id="KW-0812">Transmembrane</keyword>
<name>A0A366HQA2_9BACT</name>
<dbReference type="Proteomes" id="UP000253426">
    <property type="component" value="Unassembled WGS sequence"/>
</dbReference>
<gene>
    <name evidence="3" type="ORF">DES53_10258</name>
</gene>
<feature type="transmembrane region" description="Helical" evidence="1">
    <location>
        <begin position="299"/>
        <end position="317"/>
    </location>
</feature>
<organism evidence="3 4">
    <name type="scientific">Roseimicrobium gellanilyticum</name>
    <dbReference type="NCBI Taxonomy" id="748857"/>
    <lineage>
        <taxon>Bacteria</taxon>
        <taxon>Pseudomonadati</taxon>
        <taxon>Verrucomicrobiota</taxon>
        <taxon>Verrucomicrobiia</taxon>
        <taxon>Verrucomicrobiales</taxon>
        <taxon>Verrucomicrobiaceae</taxon>
        <taxon>Roseimicrobium</taxon>
    </lineage>
</organism>
<dbReference type="Gene3D" id="3.40.50.410">
    <property type="entry name" value="von Willebrand factor, type A domain"/>
    <property type="match status" value="1"/>
</dbReference>
<evidence type="ECO:0000313" key="4">
    <source>
        <dbReference type="Proteomes" id="UP000253426"/>
    </source>
</evidence>